<gene>
    <name evidence="2" type="ORF">CBM2594_B80161</name>
</gene>
<evidence type="ECO:0000313" key="2">
    <source>
        <dbReference type="EMBL" id="SPC23770.1"/>
    </source>
</evidence>
<dbReference type="Proteomes" id="UP000257139">
    <property type="component" value="Chromosome CBM2594_b"/>
</dbReference>
<sequence>MPAGGLGGVCRPGALAAHVGAVVRALRAFFIGPGHPRVLRAHLACCAGAGAAAAPRQRRALAGGSEVSGRARPEAQHFRAPAAWAHHAG</sequence>
<evidence type="ECO:0000313" key="3">
    <source>
        <dbReference type="Proteomes" id="UP000257139"/>
    </source>
</evidence>
<protein>
    <submittedName>
        <fullName evidence="2">Uncharacterized protein</fullName>
    </submittedName>
</protein>
<dbReference type="EMBL" id="LT978514">
    <property type="protein sequence ID" value="SPC23770.1"/>
    <property type="molecule type" value="Genomic_DNA"/>
</dbReference>
<proteinExistence type="predicted"/>
<dbReference type="AlphaFoldDB" id="A0A7Z7JEC3"/>
<name>A0A7Z7JEC3_9BURK</name>
<evidence type="ECO:0000256" key="1">
    <source>
        <dbReference type="SAM" id="MobiDB-lite"/>
    </source>
</evidence>
<reference evidence="2 3" key="1">
    <citation type="submission" date="2018-01" db="EMBL/GenBank/DDBJ databases">
        <authorList>
            <person name="Clerissi C."/>
        </authorList>
    </citation>
    <scope>NUCLEOTIDE SEQUENCE [LARGE SCALE GENOMIC DNA]</scope>
    <source>
        <strain evidence="2">Cupriavidus taiwanensis STM 6021</strain>
    </source>
</reference>
<accession>A0A7Z7JEC3</accession>
<organism evidence="2 3">
    <name type="scientific">Cupriavidus taiwanensis</name>
    <dbReference type="NCBI Taxonomy" id="164546"/>
    <lineage>
        <taxon>Bacteria</taxon>
        <taxon>Pseudomonadati</taxon>
        <taxon>Pseudomonadota</taxon>
        <taxon>Betaproteobacteria</taxon>
        <taxon>Burkholderiales</taxon>
        <taxon>Burkholderiaceae</taxon>
        <taxon>Cupriavidus</taxon>
    </lineage>
</organism>
<feature type="region of interest" description="Disordered" evidence="1">
    <location>
        <begin position="64"/>
        <end position="89"/>
    </location>
</feature>